<dbReference type="InterPro" id="IPR039420">
    <property type="entry name" value="WalR-like"/>
</dbReference>
<keyword evidence="5" id="KW-0804">Transcription</keyword>
<organism evidence="11">
    <name type="scientific">Shewanella oncorhynchi</name>
    <dbReference type="NCBI Taxonomy" id="2726434"/>
    <lineage>
        <taxon>Bacteria</taxon>
        <taxon>Pseudomonadati</taxon>
        <taxon>Pseudomonadota</taxon>
        <taxon>Gammaproteobacteria</taxon>
        <taxon>Alteromonadales</taxon>
        <taxon>Shewanellaceae</taxon>
        <taxon>Shewanella</taxon>
    </lineage>
</organism>
<dbReference type="EMBL" id="CP132914">
    <property type="protein sequence ID" value="WMB72925.1"/>
    <property type="molecule type" value="Genomic_DNA"/>
</dbReference>
<dbReference type="InterPro" id="IPR036388">
    <property type="entry name" value="WH-like_DNA-bd_sf"/>
</dbReference>
<dbReference type="Pfam" id="PF00486">
    <property type="entry name" value="Trans_reg_C"/>
    <property type="match status" value="1"/>
</dbReference>
<evidence type="ECO:0000256" key="1">
    <source>
        <dbReference type="ARBA" id="ARBA00022553"/>
    </source>
</evidence>
<keyword evidence="3" id="KW-0805">Transcription regulation</keyword>
<dbReference type="RefSeq" id="WP_131525518.1">
    <property type="nucleotide sequence ID" value="NZ_CP132914.1"/>
</dbReference>
<evidence type="ECO:0000256" key="3">
    <source>
        <dbReference type="ARBA" id="ARBA00023015"/>
    </source>
</evidence>
<evidence type="ECO:0000256" key="6">
    <source>
        <dbReference type="PROSITE-ProRule" id="PRU00169"/>
    </source>
</evidence>
<evidence type="ECO:0000256" key="7">
    <source>
        <dbReference type="PROSITE-ProRule" id="PRU01091"/>
    </source>
</evidence>
<dbReference type="CDD" id="cd17574">
    <property type="entry name" value="REC_OmpR"/>
    <property type="match status" value="1"/>
</dbReference>
<dbReference type="SMART" id="SM00448">
    <property type="entry name" value="REC"/>
    <property type="match status" value="1"/>
</dbReference>
<keyword evidence="12" id="KW-1185">Reference proteome</keyword>
<dbReference type="InterPro" id="IPR001789">
    <property type="entry name" value="Sig_transdc_resp-reg_receiver"/>
</dbReference>
<protein>
    <submittedName>
        <fullName evidence="11">Response regulator transcription factor</fullName>
    </submittedName>
</protein>
<feature type="domain" description="OmpR/PhoB-type" evidence="9">
    <location>
        <begin position="125"/>
        <end position="222"/>
    </location>
</feature>
<evidence type="ECO:0000256" key="2">
    <source>
        <dbReference type="ARBA" id="ARBA00023012"/>
    </source>
</evidence>
<dbReference type="SMART" id="SM00862">
    <property type="entry name" value="Trans_reg_C"/>
    <property type="match status" value="1"/>
</dbReference>
<dbReference type="GO" id="GO:0005829">
    <property type="term" value="C:cytosol"/>
    <property type="evidence" value="ECO:0007669"/>
    <property type="project" value="TreeGrafter"/>
</dbReference>
<evidence type="ECO:0000256" key="5">
    <source>
        <dbReference type="ARBA" id="ARBA00023163"/>
    </source>
</evidence>
<evidence type="ECO:0000259" key="8">
    <source>
        <dbReference type="PROSITE" id="PS50110"/>
    </source>
</evidence>
<evidence type="ECO:0000313" key="12">
    <source>
        <dbReference type="Proteomes" id="UP000527352"/>
    </source>
</evidence>
<dbReference type="Proteomes" id="UP000527352">
    <property type="component" value="Unassembled WGS sequence"/>
</dbReference>
<evidence type="ECO:0000256" key="4">
    <source>
        <dbReference type="ARBA" id="ARBA00023125"/>
    </source>
</evidence>
<dbReference type="Gene3D" id="1.10.10.10">
    <property type="entry name" value="Winged helix-like DNA-binding domain superfamily/Winged helix DNA-binding domain"/>
    <property type="match status" value="1"/>
</dbReference>
<dbReference type="Gene3D" id="3.40.50.2300">
    <property type="match status" value="1"/>
</dbReference>
<reference evidence="10 12" key="1">
    <citation type="submission" date="2020-04" db="EMBL/GenBank/DDBJ databases">
        <title>The first description of lens atrophy caused by putative novel Shewanella sp. that is a new emerging pathogen for cultured rainbow trout?</title>
        <authorList>
            <person name="Saticioglu I.B."/>
            <person name="Duman M."/>
            <person name="Altun S."/>
        </authorList>
    </citation>
    <scope>NUCLEOTIDE SEQUENCE [LARGE SCALE GENOMIC DNA]</scope>
    <source>
        <strain evidence="10 12">S-1</strain>
    </source>
</reference>
<dbReference type="CDD" id="cd00383">
    <property type="entry name" value="trans_reg_C"/>
    <property type="match status" value="1"/>
</dbReference>
<evidence type="ECO:0000313" key="11">
    <source>
        <dbReference type="EMBL" id="WMB72925.1"/>
    </source>
</evidence>
<dbReference type="Pfam" id="PF00072">
    <property type="entry name" value="Response_reg"/>
    <property type="match status" value="1"/>
</dbReference>
<dbReference type="PANTHER" id="PTHR48111:SF22">
    <property type="entry name" value="REGULATOR OF RPOS"/>
    <property type="match status" value="1"/>
</dbReference>
<keyword evidence="4 7" id="KW-0238">DNA-binding</keyword>
<dbReference type="GO" id="GO:0000976">
    <property type="term" value="F:transcription cis-regulatory region binding"/>
    <property type="evidence" value="ECO:0007669"/>
    <property type="project" value="TreeGrafter"/>
</dbReference>
<keyword evidence="2" id="KW-0902">Two-component regulatory system</keyword>
<dbReference type="Proteomes" id="UP001236800">
    <property type="component" value="Chromosome"/>
</dbReference>
<evidence type="ECO:0000259" key="9">
    <source>
        <dbReference type="PROSITE" id="PS51755"/>
    </source>
</evidence>
<dbReference type="SUPFAM" id="SSF52172">
    <property type="entry name" value="CheY-like"/>
    <property type="match status" value="1"/>
</dbReference>
<dbReference type="PROSITE" id="PS51755">
    <property type="entry name" value="OMPR_PHOB"/>
    <property type="match status" value="1"/>
</dbReference>
<gene>
    <name evidence="10" type="ORF">HGO26_15560</name>
    <name evidence="11" type="ORF">RA178_21415</name>
</gene>
<dbReference type="InterPro" id="IPR011006">
    <property type="entry name" value="CheY-like_superfamily"/>
</dbReference>
<dbReference type="GO" id="GO:0032993">
    <property type="term" value="C:protein-DNA complex"/>
    <property type="evidence" value="ECO:0007669"/>
    <property type="project" value="TreeGrafter"/>
</dbReference>
<dbReference type="AlphaFoldDB" id="A0AA50Q6K4"/>
<accession>A0AA50Q6K4</accession>
<feature type="DNA-binding region" description="OmpR/PhoB-type" evidence="7">
    <location>
        <begin position="125"/>
        <end position="222"/>
    </location>
</feature>
<feature type="modified residue" description="4-aspartylphosphate" evidence="6">
    <location>
        <position position="51"/>
    </location>
</feature>
<feature type="domain" description="Response regulatory" evidence="8">
    <location>
        <begin position="2"/>
        <end position="117"/>
    </location>
</feature>
<proteinExistence type="predicted"/>
<name>A0AA50Q6K4_9GAMM</name>
<dbReference type="InterPro" id="IPR001867">
    <property type="entry name" value="OmpR/PhoB-type_DNA-bd"/>
</dbReference>
<dbReference type="GeneID" id="301341799"/>
<dbReference type="KEGG" id="sog:RA178_21415"/>
<keyword evidence="1 6" id="KW-0597">Phosphoprotein</keyword>
<dbReference type="GO" id="GO:0006355">
    <property type="term" value="P:regulation of DNA-templated transcription"/>
    <property type="evidence" value="ECO:0007669"/>
    <property type="project" value="InterPro"/>
</dbReference>
<dbReference type="EMBL" id="JABAEB010000009">
    <property type="protein sequence ID" value="NLQ24288.1"/>
    <property type="molecule type" value="Genomic_DNA"/>
</dbReference>
<dbReference type="PANTHER" id="PTHR48111">
    <property type="entry name" value="REGULATOR OF RPOS"/>
    <property type="match status" value="1"/>
</dbReference>
<sequence>MKVLIVDDNHDVIETIMDYLTLEGIIADCAYHGESAINLIQQNHYDVIIMDIMMPKLDGINTVKKLREEIYCNTPIIFLTAKDSLQDKIDSFTSGGDDFLNKPFAMEELCLRLHSLHNRGPRLDVGILRFSDISLNLQTHQVTRAGKEIKLSKIQRTILSLLLKHAPAIVSKEQLVDTVWGDDAPSSDSLRSHIYSLRSALDKGFSDSKLETIHGQGYRLIP</sequence>
<dbReference type="FunFam" id="3.40.50.2300:FF:000001">
    <property type="entry name" value="DNA-binding response regulator PhoB"/>
    <property type="match status" value="1"/>
</dbReference>
<evidence type="ECO:0000313" key="10">
    <source>
        <dbReference type="EMBL" id="NLQ24288.1"/>
    </source>
</evidence>
<dbReference type="PROSITE" id="PS50110">
    <property type="entry name" value="RESPONSE_REGULATORY"/>
    <property type="match status" value="1"/>
</dbReference>
<reference evidence="11" key="2">
    <citation type="submission" date="2023-08" db="EMBL/GenBank/DDBJ databases">
        <title>Complete genome sequence of Shewanella oncorhynchi Z-P2, a siderophore putrebactin-producing bacterium.</title>
        <authorList>
            <person name="Zhang Y."/>
        </authorList>
    </citation>
    <scope>NUCLEOTIDE SEQUENCE</scope>
    <source>
        <strain evidence="11">Z-P2</strain>
    </source>
</reference>
<dbReference type="GO" id="GO:0000156">
    <property type="term" value="F:phosphorelay response regulator activity"/>
    <property type="evidence" value="ECO:0007669"/>
    <property type="project" value="TreeGrafter"/>
</dbReference>